<sequence length="79" mass="8643">MNQLTKQNPCNSSAPCANKHINLSNKHINMNGNKSLGVDAVHMGITSAMLAKSIYGSFRDRGIELYLLIVPLMLVALFL</sequence>
<comment type="caution">
    <text evidence="1">The sequence shown here is derived from an EMBL/GenBank/DDBJ whole genome shotgun (WGS) entry which is preliminary data.</text>
</comment>
<organism evidence="1 2">
    <name type="scientific">Vibrio algarum</name>
    <dbReference type="NCBI Taxonomy" id="3020714"/>
    <lineage>
        <taxon>Bacteria</taxon>
        <taxon>Pseudomonadati</taxon>
        <taxon>Pseudomonadota</taxon>
        <taxon>Gammaproteobacteria</taxon>
        <taxon>Vibrionales</taxon>
        <taxon>Vibrionaceae</taxon>
        <taxon>Vibrio</taxon>
    </lineage>
</organism>
<dbReference type="Proteomes" id="UP001210678">
    <property type="component" value="Unassembled WGS sequence"/>
</dbReference>
<evidence type="ECO:0000313" key="1">
    <source>
        <dbReference type="EMBL" id="MDB1123511.1"/>
    </source>
</evidence>
<reference evidence="1 2" key="1">
    <citation type="submission" date="2023-01" db="EMBL/GenBank/DDBJ databases">
        <title>Vibrio sp. KJ40-1 sp.nov, isolated from marine algae.</title>
        <authorList>
            <person name="Butt M."/>
            <person name="Kim J.M.J."/>
            <person name="Jeon C.O.C."/>
        </authorList>
    </citation>
    <scope>NUCLEOTIDE SEQUENCE [LARGE SCALE GENOMIC DNA]</scope>
    <source>
        <strain evidence="1 2">KJ40-1</strain>
    </source>
</reference>
<keyword evidence="2" id="KW-1185">Reference proteome</keyword>
<protein>
    <submittedName>
        <fullName evidence="1">Uncharacterized protein</fullName>
    </submittedName>
</protein>
<name>A0ABT4YPN3_9VIBR</name>
<accession>A0ABT4YPN3</accession>
<evidence type="ECO:0000313" key="2">
    <source>
        <dbReference type="Proteomes" id="UP001210678"/>
    </source>
</evidence>
<dbReference type="EMBL" id="JAQLOI010000001">
    <property type="protein sequence ID" value="MDB1123511.1"/>
    <property type="molecule type" value="Genomic_DNA"/>
</dbReference>
<dbReference type="RefSeq" id="WP_272134154.1">
    <property type="nucleotide sequence ID" value="NZ_JAQLOI010000001.1"/>
</dbReference>
<proteinExistence type="predicted"/>
<gene>
    <name evidence="1" type="ORF">PGX00_07485</name>
</gene>